<name>A0AAD0U3A8_9GAMM</name>
<dbReference type="Proteomes" id="UP000279995">
    <property type="component" value="Plasmid unnamed"/>
</dbReference>
<keyword evidence="1" id="KW-0614">Plasmid</keyword>
<proteinExistence type="predicted"/>
<dbReference type="EMBL" id="CP033067">
    <property type="protein sequence ID" value="AYM89060.1"/>
    <property type="molecule type" value="Genomic_DNA"/>
</dbReference>
<organism evidence="1 2">
    <name type="scientific">Pseudoalteromonas agarivorans</name>
    <dbReference type="NCBI Taxonomy" id="176102"/>
    <lineage>
        <taxon>Bacteria</taxon>
        <taxon>Pseudomonadati</taxon>
        <taxon>Pseudomonadota</taxon>
        <taxon>Gammaproteobacteria</taxon>
        <taxon>Alteromonadales</taxon>
        <taxon>Pseudoalteromonadaceae</taxon>
        <taxon>Pseudoalteromonas</taxon>
    </lineage>
</organism>
<reference evidence="1 2" key="1">
    <citation type="submission" date="2018-10" db="EMBL/GenBank/DDBJ databases">
        <title>Complete Genome Sequence and Transcriptomic Profiles of a Marine Bacterium, Pseudoalteromonas agarivorans Hao 2018.</title>
        <authorList>
            <person name="Hao L."/>
        </authorList>
    </citation>
    <scope>NUCLEOTIDE SEQUENCE [LARGE SCALE GENOMIC DNA]</scope>
    <source>
        <strain evidence="1 2">Hao 2018</strain>
        <plasmid evidence="1 2">unnamed</plasmid>
    </source>
</reference>
<evidence type="ECO:0000313" key="1">
    <source>
        <dbReference type="EMBL" id="AYM89060.1"/>
    </source>
</evidence>
<gene>
    <name evidence="1" type="ORF">D9T18_20435</name>
</gene>
<dbReference type="RefSeq" id="WP_121638734.1">
    <property type="nucleotide sequence ID" value="NZ_CP033067.1"/>
</dbReference>
<dbReference type="GeneID" id="39469385"/>
<protein>
    <submittedName>
        <fullName evidence="1">Uncharacterized protein</fullName>
    </submittedName>
</protein>
<geneLocation type="plasmid" evidence="1 2">
    <name>unnamed</name>
</geneLocation>
<evidence type="ECO:0000313" key="2">
    <source>
        <dbReference type="Proteomes" id="UP000279995"/>
    </source>
</evidence>
<sequence length="272" mass="30779">MKYTIASYLKDRLVELNYPENMEVKFNLEEGQNNGVVFTGNLSFENALVILERLLLNCENSLVEVECLEALLLIAEGVDLNAFTIVSKGVLQNTSFSEVMSFNENFELFTFLYEQGEVIMNGLGDELILAWVKVCKMIKEDAIKVSKQLTHEAKRLFRAVSSENITLEERTTANYIVKFSEVAAIEHYDIDVFCEKLSHIDLENFHNGKSRMTGFAAEVIDKKTSSTLGVHTVHGVIIKTGDKSYGGFRKELIHQAIFDARERIKKHAKIVA</sequence>
<dbReference type="AlphaFoldDB" id="A0AAD0U3A8"/>
<accession>A0AAD0U3A8</accession>